<reference evidence="7 8" key="1">
    <citation type="submission" date="2018-08" db="EMBL/GenBank/DDBJ databases">
        <title>Pseudooceanicola sediminis CY03 in the family Rhodobacteracea.</title>
        <authorList>
            <person name="Zhang Y.-J."/>
        </authorList>
    </citation>
    <scope>NUCLEOTIDE SEQUENCE [LARGE SCALE GENOMIC DNA]</scope>
    <source>
        <strain evidence="7 8">CY03</strain>
    </source>
</reference>
<dbReference type="InterPro" id="IPR029044">
    <property type="entry name" value="Nucleotide-diphossugar_trans"/>
</dbReference>
<evidence type="ECO:0000256" key="1">
    <source>
        <dbReference type="ARBA" id="ARBA00004236"/>
    </source>
</evidence>
<comment type="subcellular location">
    <subcellularLocation>
        <location evidence="1">Cell membrane</location>
    </subcellularLocation>
</comment>
<sequence>MRAAISVIIPTLDAERLLPACAAGLFEGVQEGLLRELIVSDGGSVDETRRIADELGAEFVSAGPTRAAQLQRGAEAARGDWLLFVPPESQLQPGWTAAVRAHMPSQAPAVFRVEARGTAGRLAAAWANRRTAMVGAATGPQGLLVRAGDYADAGGHASAGRTGAPALARRLAAIGRRPVLLAASVRRETAT</sequence>
<keyword evidence="8" id="KW-1185">Reference proteome</keyword>
<dbReference type="InterPro" id="IPR001173">
    <property type="entry name" value="Glyco_trans_2-like"/>
</dbReference>
<name>A0A399J473_9RHOB</name>
<dbReference type="PANTHER" id="PTHR43646:SF2">
    <property type="entry name" value="GLYCOSYLTRANSFERASE 2-LIKE DOMAIN-CONTAINING PROTEIN"/>
    <property type="match status" value="1"/>
</dbReference>
<evidence type="ECO:0000256" key="2">
    <source>
        <dbReference type="ARBA" id="ARBA00022475"/>
    </source>
</evidence>
<dbReference type="OrthoDB" id="5291101at2"/>
<accession>A0A399J473</accession>
<proteinExistence type="predicted"/>
<protein>
    <submittedName>
        <fullName evidence="7">Glycosyltransferase</fullName>
    </submittedName>
</protein>
<dbReference type="PANTHER" id="PTHR43646">
    <property type="entry name" value="GLYCOSYLTRANSFERASE"/>
    <property type="match status" value="1"/>
</dbReference>
<dbReference type="Proteomes" id="UP000265848">
    <property type="component" value="Unassembled WGS sequence"/>
</dbReference>
<evidence type="ECO:0000256" key="3">
    <source>
        <dbReference type="ARBA" id="ARBA00022676"/>
    </source>
</evidence>
<dbReference type="GO" id="GO:0005886">
    <property type="term" value="C:plasma membrane"/>
    <property type="evidence" value="ECO:0007669"/>
    <property type="project" value="UniProtKB-SubCell"/>
</dbReference>
<dbReference type="SUPFAM" id="SSF53448">
    <property type="entry name" value="Nucleotide-diphospho-sugar transferases"/>
    <property type="match status" value="1"/>
</dbReference>
<gene>
    <name evidence="7" type="ORF">DL237_05155</name>
</gene>
<dbReference type="Gene3D" id="3.90.550.10">
    <property type="entry name" value="Spore Coat Polysaccharide Biosynthesis Protein SpsA, Chain A"/>
    <property type="match status" value="1"/>
</dbReference>
<evidence type="ECO:0000313" key="8">
    <source>
        <dbReference type="Proteomes" id="UP000265848"/>
    </source>
</evidence>
<keyword evidence="2" id="KW-1003">Cell membrane</keyword>
<organism evidence="7 8">
    <name type="scientific">Pseudooceanicola sediminis</name>
    <dbReference type="NCBI Taxonomy" id="2211117"/>
    <lineage>
        <taxon>Bacteria</taxon>
        <taxon>Pseudomonadati</taxon>
        <taxon>Pseudomonadota</taxon>
        <taxon>Alphaproteobacteria</taxon>
        <taxon>Rhodobacterales</taxon>
        <taxon>Paracoccaceae</taxon>
        <taxon>Pseudooceanicola</taxon>
    </lineage>
</organism>
<evidence type="ECO:0000256" key="5">
    <source>
        <dbReference type="ARBA" id="ARBA00023136"/>
    </source>
</evidence>
<keyword evidence="3" id="KW-0328">Glycosyltransferase</keyword>
<keyword evidence="4 7" id="KW-0808">Transferase</keyword>
<dbReference type="Pfam" id="PF00535">
    <property type="entry name" value="Glycos_transf_2"/>
    <property type="match status" value="1"/>
</dbReference>
<keyword evidence="5" id="KW-0472">Membrane</keyword>
<dbReference type="GO" id="GO:0016757">
    <property type="term" value="F:glycosyltransferase activity"/>
    <property type="evidence" value="ECO:0007669"/>
    <property type="project" value="UniProtKB-KW"/>
</dbReference>
<dbReference type="AlphaFoldDB" id="A0A399J473"/>
<comment type="caution">
    <text evidence="7">The sequence shown here is derived from an EMBL/GenBank/DDBJ whole genome shotgun (WGS) entry which is preliminary data.</text>
</comment>
<evidence type="ECO:0000256" key="4">
    <source>
        <dbReference type="ARBA" id="ARBA00022679"/>
    </source>
</evidence>
<feature type="domain" description="Glycosyltransferase 2-like" evidence="6">
    <location>
        <begin position="6"/>
        <end position="101"/>
    </location>
</feature>
<dbReference type="EMBL" id="QWJJ01000003">
    <property type="protein sequence ID" value="RII40071.1"/>
    <property type="molecule type" value="Genomic_DNA"/>
</dbReference>
<dbReference type="RefSeq" id="WP_119397950.1">
    <property type="nucleotide sequence ID" value="NZ_QWJJ01000003.1"/>
</dbReference>
<evidence type="ECO:0000313" key="7">
    <source>
        <dbReference type="EMBL" id="RII40071.1"/>
    </source>
</evidence>
<evidence type="ECO:0000259" key="6">
    <source>
        <dbReference type="Pfam" id="PF00535"/>
    </source>
</evidence>